<evidence type="ECO:0000313" key="9">
    <source>
        <dbReference type="EMBL" id="MEQ2357718.1"/>
    </source>
</evidence>
<keyword evidence="4 7" id="KW-0812">Transmembrane</keyword>
<dbReference type="GO" id="GO:0016740">
    <property type="term" value="F:transferase activity"/>
    <property type="evidence" value="ECO:0007669"/>
    <property type="project" value="UniProtKB-KW"/>
</dbReference>
<gene>
    <name evidence="9" type="ORF">WMO75_05055</name>
</gene>
<dbReference type="RefSeq" id="WP_173905696.1">
    <property type="nucleotide sequence ID" value="NZ_JBBMEI010000010.1"/>
</dbReference>
<evidence type="ECO:0000259" key="8">
    <source>
        <dbReference type="Pfam" id="PF02397"/>
    </source>
</evidence>
<dbReference type="Pfam" id="PF02397">
    <property type="entry name" value="Bac_transf"/>
    <property type="match status" value="1"/>
</dbReference>
<comment type="subcellular location">
    <subcellularLocation>
        <location evidence="1">Membrane</location>
        <topology evidence="1">Multi-pass membrane protein</topology>
    </subcellularLocation>
</comment>
<feature type="transmembrane region" description="Helical" evidence="7">
    <location>
        <begin position="116"/>
        <end position="133"/>
    </location>
</feature>
<evidence type="ECO:0000256" key="7">
    <source>
        <dbReference type="SAM" id="Phobius"/>
    </source>
</evidence>
<proteinExistence type="inferred from homology"/>
<evidence type="ECO:0000256" key="1">
    <source>
        <dbReference type="ARBA" id="ARBA00004141"/>
    </source>
</evidence>
<feature type="transmembrane region" description="Helical" evidence="7">
    <location>
        <begin position="79"/>
        <end position="96"/>
    </location>
</feature>
<keyword evidence="3 9" id="KW-0808">Transferase</keyword>
<reference evidence="9 10" key="1">
    <citation type="submission" date="2024-03" db="EMBL/GenBank/DDBJ databases">
        <title>Human intestinal bacterial collection.</title>
        <authorList>
            <person name="Pauvert C."/>
            <person name="Hitch T.C.A."/>
            <person name="Clavel T."/>
        </authorList>
    </citation>
    <scope>NUCLEOTIDE SEQUENCE [LARGE SCALE GENOMIC DNA]</scope>
    <source>
        <strain evidence="9 10">CLA-AA-H95</strain>
    </source>
</reference>
<feature type="transmembrane region" description="Helical" evidence="7">
    <location>
        <begin position="47"/>
        <end position="67"/>
    </location>
</feature>
<sequence length="472" mass="55198">MKRREDFKRFVVFCLASLVVIAQTAVFAYIWYDFYRGLIFEPFWRKGNWVLIAIYALINVLFSRLYGGLKVGYLKRIDVFYSMTIATICTNVITYFQITLINRWFLDPWPMVEMTLVQFVIILIWIWLSRYIYSRLYRARKLLVIYGDRDPGDLIHKMNSRKDKYDISGKVHIDAGEKEIYRLMKEYDGVIIWDLPSQIRNRYLKHCFAHSIRCYLSPKISDVILMGSERIHLFDTPLLVAKNMGLSVEQRAAKRLLDIVVSAIGIVVASPIMLIAALCVKLYDGGPVFYFQERLTIGGKPFKICKFRSMCVDSEKHGARLASKHDSRITPVGKVLRNLHLDELPQLFNVFKGDMSLVGPRPERKTIMREYRKELPEFYYRLKVKAGLTGYAQVYGKYNTTPYDKLKLDLFYIENYSFFLDLKLLLMTVKIFFQKEVSEGVDDNQVNALKDSVEEITGEDLHHGRTENRESK</sequence>
<comment type="similarity">
    <text evidence="2">Belongs to the bacterial sugar transferase family.</text>
</comment>
<accession>A0ABV1AJ84</accession>
<name>A0ABV1AJ84_9FIRM</name>
<dbReference type="NCBIfam" id="TIGR03025">
    <property type="entry name" value="EPS_sugtrans"/>
    <property type="match status" value="1"/>
</dbReference>
<dbReference type="InterPro" id="IPR003362">
    <property type="entry name" value="Bact_transf"/>
</dbReference>
<feature type="transmembrane region" description="Helical" evidence="7">
    <location>
        <begin position="256"/>
        <end position="278"/>
    </location>
</feature>
<dbReference type="Proteomes" id="UP001446032">
    <property type="component" value="Unassembled WGS sequence"/>
</dbReference>
<organism evidence="9 10">
    <name type="scientific">Blautia intestinihominis</name>
    <dbReference type="NCBI Taxonomy" id="3133152"/>
    <lineage>
        <taxon>Bacteria</taxon>
        <taxon>Bacillati</taxon>
        <taxon>Bacillota</taxon>
        <taxon>Clostridia</taxon>
        <taxon>Lachnospirales</taxon>
        <taxon>Lachnospiraceae</taxon>
        <taxon>Blautia</taxon>
    </lineage>
</organism>
<dbReference type="EC" id="2.7.8.-" evidence="9"/>
<keyword evidence="6 7" id="KW-0472">Membrane</keyword>
<feature type="domain" description="Bacterial sugar transferase" evidence="8">
    <location>
        <begin position="254"/>
        <end position="433"/>
    </location>
</feature>
<dbReference type="PANTHER" id="PTHR30576:SF0">
    <property type="entry name" value="UNDECAPRENYL-PHOSPHATE N-ACETYLGALACTOSAMINYL 1-PHOSPHATE TRANSFERASE-RELATED"/>
    <property type="match status" value="1"/>
</dbReference>
<keyword evidence="5 7" id="KW-1133">Transmembrane helix</keyword>
<dbReference type="PANTHER" id="PTHR30576">
    <property type="entry name" value="COLANIC BIOSYNTHESIS UDP-GLUCOSE LIPID CARRIER TRANSFERASE"/>
    <property type="match status" value="1"/>
</dbReference>
<feature type="transmembrane region" description="Helical" evidence="7">
    <location>
        <begin position="12"/>
        <end position="32"/>
    </location>
</feature>
<comment type="caution">
    <text evidence="9">The sequence shown here is derived from an EMBL/GenBank/DDBJ whole genome shotgun (WGS) entry which is preliminary data.</text>
</comment>
<protein>
    <submittedName>
        <fullName evidence="9">Sugar transferase</fullName>
        <ecNumber evidence="9">2.7.8.-</ecNumber>
    </submittedName>
</protein>
<dbReference type="InterPro" id="IPR017475">
    <property type="entry name" value="EPS_sugar_tfrase"/>
</dbReference>
<evidence type="ECO:0000256" key="5">
    <source>
        <dbReference type="ARBA" id="ARBA00022989"/>
    </source>
</evidence>
<evidence type="ECO:0000256" key="2">
    <source>
        <dbReference type="ARBA" id="ARBA00006464"/>
    </source>
</evidence>
<evidence type="ECO:0000256" key="4">
    <source>
        <dbReference type="ARBA" id="ARBA00022692"/>
    </source>
</evidence>
<evidence type="ECO:0000256" key="3">
    <source>
        <dbReference type="ARBA" id="ARBA00022679"/>
    </source>
</evidence>
<evidence type="ECO:0000256" key="6">
    <source>
        <dbReference type="ARBA" id="ARBA00023136"/>
    </source>
</evidence>
<keyword evidence="10" id="KW-1185">Reference proteome</keyword>
<evidence type="ECO:0000313" key="10">
    <source>
        <dbReference type="Proteomes" id="UP001446032"/>
    </source>
</evidence>
<dbReference type="EMBL" id="JBBMEI010000010">
    <property type="protein sequence ID" value="MEQ2357718.1"/>
    <property type="molecule type" value="Genomic_DNA"/>
</dbReference>